<dbReference type="AlphaFoldDB" id="A0A7S2IZA3"/>
<sequence length="233" mass="26401">MGNQFTVGANDVVIYQQGGCSGLCSNPFSVPAFDNNNIDPRLGQHLTPQEYRTTMEACNEVLRVHAPRGWLFLIAMLFAFAYIPIGILAKPATYECTDPNGCVWDCCKRTSDVCDRVTPESIDFRQECDCRRAGKRNICDSDVRVTGDHLAHADTHWMLIIAGVLFLIPEVAVYVYFYYKVCSLDEKMRPAFKEWEKKGLMCRFVRGKDKKKGFIVVTVMQQANMPMVVGYVK</sequence>
<keyword evidence="1" id="KW-0472">Membrane</keyword>
<accession>A0A7S2IZA3</accession>
<reference evidence="2" key="1">
    <citation type="submission" date="2021-01" db="EMBL/GenBank/DDBJ databases">
        <authorList>
            <person name="Corre E."/>
            <person name="Pelletier E."/>
            <person name="Niang G."/>
            <person name="Scheremetjew M."/>
            <person name="Finn R."/>
            <person name="Kale V."/>
            <person name="Holt S."/>
            <person name="Cochrane G."/>
            <person name="Meng A."/>
            <person name="Brown T."/>
            <person name="Cohen L."/>
        </authorList>
    </citation>
    <scope>NUCLEOTIDE SEQUENCE</scope>
    <source>
        <strain evidence="2">RCC3387</strain>
    </source>
</reference>
<evidence type="ECO:0000256" key="1">
    <source>
        <dbReference type="SAM" id="Phobius"/>
    </source>
</evidence>
<organism evidence="2">
    <name type="scientific">Zooxanthella nutricula</name>
    <dbReference type="NCBI Taxonomy" id="1333877"/>
    <lineage>
        <taxon>Eukaryota</taxon>
        <taxon>Sar</taxon>
        <taxon>Alveolata</taxon>
        <taxon>Dinophyceae</taxon>
        <taxon>Peridiniales</taxon>
        <taxon>Peridiniales incertae sedis</taxon>
        <taxon>Zooxanthella</taxon>
    </lineage>
</organism>
<feature type="transmembrane region" description="Helical" evidence="1">
    <location>
        <begin position="157"/>
        <end position="179"/>
    </location>
</feature>
<dbReference type="EMBL" id="HBGW01021009">
    <property type="protein sequence ID" value="CAD9533324.1"/>
    <property type="molecule type" value="Transcribed_RNA"/>
</dbReference>
<keyword evidence="1" id="KW-1133">Transmembrane helix</keyword>
<protein>
    <submittedName>
        <fullName evidence="2">Uncharacterized protein</fullName>
    </submittedName>
</protein>
<proteinExistence type="predicted"/>
<name>A0A7S2IZA3_9DINO</name>
<feature type="transmembrane region" description="Helical" evidence="1">
    <location>
        <begin position="70"/>
        <end position="89"/>
    </location>
</feature>
<keyword evidence="1" id="KW-0812">Transmembrane</keyword>
<gene>
    <name evidence="2" type="ORF">BRAN1462_LOCUS13308</name>
</gene>
<evidence type="ECO:0000313" key="2">
    <source>
        <dbReference type="EMBL" id="CAD9533324.1"/>
    </source>
</evidence>